<evidence type="ECO:0000313" key="2">
    <source>
        <dbReference type="Proteomes" id="UP000270927"/>
    </source>
</evidence>
<proteinExistence type="predicted"/>
<dbReference type="Proteomes" id="UP000270927">
    <property type="component" value="Unassembled WGS sequence"/>
</dbReference>
<dbReference type="AlphaFoldDB" id="A0A3N2QCQ7"/>
<gene>
    <name evidence="1" type="ORF">EDM02_01855</name>
</gene>
<organism evidence="1 2">
    <name type="scientific">Candidatus Cardinium hertigii</name>
    <dbReference type="NCBI Taxonomy" id="247481"/>
    <lineage>
        <taxon>Bacteria</taxon>
        <taxon>Pseudomonadati</taxon>
        <taxon>Bacteroidota</taxon>
        <taxon>Cytophagia</taxon>
        <taxon>Cytophagales</taxon>
        <taxon>Amoebophilaceae</taxon>
        <taxon>Candidatus Cardinium</taxon>
    </lineage>
</organism>
<accession>A0A3N2QCQ7</accession>
<reference evidence="1 2" key="1">
    <citation type="submission" date="2018-09" db="EMBL/GenBank/DDBJ databases">
        <title>Comparative Genomics of Wolbachia-Cardinium Dual Endosymbiosis in a Plant-Parasitic Nematode.</title>
        <authorList>
            <person name="Brown A.M.V."/>
            <person name="Wasala S.K."/>
            <person name="Howe D.K."/>
            <person name="Peetz A.B."/>
            <person name="Zasada I.A."/>
            <person name="Denver D.R."/>
        </authorList>
    </citation>
    <scope>NUCLEOTIDE SEQUENCE [LARGE SCALE GENOMIC DNA]</scope>
    <source>
        <strain evidence="1 2">Pp_1</strain>
    </source>
</reference>
<protein>
    <submittedName>
        <fullName evidence="1">Uncharacterized protein</fullName>
    </submittedName>
</protein>
<dbReference type="EMBL" id="RARA01000021">
    <property type="protein sequence ID" value="ROT47568.1"/>
    <property type="molecule type" value="Genomic_DNA"/>
</dbReference>
<keyword evidence="2" id="KW-1185">Reference proteome</keyword>
<evidence type="ECO:0000313" key="1">
    <source>
        <dbReference type="EMBL" id="ROT47568.1"/>
    </source>
</evidence>
<name>A0A3N2QCQ7_9BACT</name>
<sequence length="100" mass="11958">MMDFLKPYYTIAFAKKLAYVIYKSNWINRLPFSAYKALLKDNPWKVINFSYSEGIDYTAKDYIDAISLEEEMKYTTYTKTFFKKGKKWLSGRKQKIISFT</sequence>
<comment type="caution">
    <text evidence="1">The sequence shown here is derived from an EMBL/GenBank/DDBJ whole genome shotgun (WGS) entry which is preliminary data.</text>
</comment>
<dbReference type="RefSeq" id="WP_123662607.1">
    <property type="nucleotide sequence ID" value="NZ_RARA01000021.1"/>
</dbReference>